<evidence type="ECO:0000256" key="6">
    <source>
        <dbReference type="RuleBase" id="RU004379"/>
    </source>
</evidence>
<comment type="subcellular location">
    <subcellularLocation>
        <location evidence="1">Membrane</location>
        <topology evidence="1">Multi-pass membrane protein</topology>
    </subcellularLocation>
</comment>
<dbReference type="PANTHER" id="PTHR23291:SF50">
    <property type="entry name" value="PROTEIN LIFEGUARD 4"/>
    <property type="match status" value="1"/>
</dbReference>
<protein>
    <submittedName>
        <fullName evidence="7">Bax inhibitor-1/YccA family protein</fullName>
    </submittedName>
</protein>
<keyword evidence="8" id="KW-1185">Reference proteome</keyword>
<dbReference type="RefSeq" id="WP_326928469.1">
    <property type="nucleotide sequence ID" value="NZ_CP123443.1"/>
</dbReference>
<dbReference type="EMBL" id="CP123443">
    <property type="protein sequence ID" value="WGK70260.1"/>
    <property type="molecule type" value="Genomic_DNA"/>
</dbReference>
<feature type="transmembrane region" description="Helical" evidence="6">
    <location>
        <begin position="48"/>
        <end position="69"/>
    </location>
</feature>
<dbReference type="Pfam" id="PF01027">
    <property type="entry name" value="Bax1-I"/>
    <property type="match status" value="1"/>
</dbReference>
<keyword evidence="5 6" id="KW-0472">Membrane</keyword>
<comment type="similarity">
    <text evidence="2 6">Belongs to the BI1 family.</text>
</comment>
<feature type="transmembrane region" description="Helical" evidence="6">
    <location>
        <begin position="200"/>
        <end position="226"/>
    </location>
</feature>
<organism evidence="7 8">
    <name type="scientific">Candidatus Haliotispira prima</name>
    <dbReference type="NCBI Taxonomy" id="3034016"/>
    <lineage>
        <taxon>Bacteria</taxon>
        <taxon>Pseudomonadati</taxon>
        <taxon>Spirochaetota</taxon>
        <taxon>Spirochaetia</taxon>
        <taxon>Spirochaetales</taxon>
        <taxon>Spirochaetaceae</taxon>
        <taxon>Candidatus Haliotispira</taxon>
    </lineage>
</organism>
<dbReference type="CDD" id="cd10432">
    <property type="entry name" value="BI-1-like_bacterial"/>
    <property type="match status" value="1"/>
</dbReference>
<evidence type="ECO:0000313" key="8">
    <source>
        <dbReference type="Proteomes" id="UP001228690"/>
    </source>
</evidence>
<name>A0ABY8MLJ9_9SPIO</name>
<evidence type="ECO:0000256" key="5">
    <source>
        <dbReference type="ARBA" id="ARBA00023136"/>
    </source>
</evidence>
<dbReference type="InterPro" id="IPR006214">
    <property type="entry name" value="Bax_inhibitor_1-related"/>
</dbReference>
<feature type="transmembrane region" description="Helical" evidence="6">
    <location>
        <begin position="138"/>
        <end position="156"/>
    </location>
</feature>
<reference evidence="7 8" key="1">
    <citation type="submission" date="2023-04" db="EMBL/GenBank/DDBJ databases">
        <title>Spirochaete genome identified in red abalone sample constitutes a novel genus.</title>
        <authorList>
            <person name="Sharma S.P."/>
            <person name="Purcell C.M."/>
            <person name="Hyde J.R."/>
            <person name="Severin A.J."/>
        </authorList>
    </citation>
    <scope>NUCLEOTIDE SEQUENCE [LARGE SCALE GENOMIC DNA]</scope>
    <source>
        <strain evidence="7 8">SP-2023</strain>
    </source>
</reference>
<evidence type="ECO:0000313" key="7">
    <source>
        <dbReference type="EMBL" id="WGK70260.1"/>
    </source>
</evidence>
<accession>A0ABY8MLJ9</accession>
<evidence type="ECO:0000256" key="1">
    <source>
        <dbReference type="ARBA" id="ARBA00004141"/>
    </source>
</evidence>
<gene>
    <name evidence="7" type="ORF">P0082_05215</name>
</gene>
<sequence length="230" mass="25735">MSDPLDLNVGRAKTLEQNFLRNVYTWMCMALVITGLTAYLTANSALFSYLQGGSYVVLVVAILALTWFLPKMVMKLSTNKATLLYGLYAMLQGMLLAWIFKVYAQSVIYSAFFIAAGTFATMAIYGTTTKKDLSGMRSYLLMGLIGVIIASLINLFMRSSGLEILINYVAVLVYTLLAAFQTQELKRMADEMNETDEVSFLRISIIASFSLYITFIGLFIRILMILGRRD</sequence>
<dbReference type="PANTHER" id="PTHR23291">
    <property type="entry name" value="BAX INHIBITOR-RELATED"/>
    <property type="match status" value="1"/>
</dbReference>
<evidence type="ECO:0000256" key="3">
    <source>
        <dbReference type="ARBA" id="ARBA00022692"/>
    </source>
</evidence>
<keyword evidence="3 6" id="KW-0812">Transmembrane</keyword>
<feature type="transmembrane region" description="Helical" evidence="6">
    <location>
        <begin position="81"/>
        <end position="100"/>
    </location>
</feature>
<dbReference type="Proteomes" id="UP001228690">
    <property type="component" value="Chromosome"/>
</dbReference>
<feature type="transmembrane region" description="Helical" evidence="6">
    <location>
        <begin position="162"/>
        <end position="180"/>
    </location>
</feature>
<feature type="transmembrane region" description="Helical" evidence="6">
    <location>
        <begin position="106"/>
        <end position="126"/>
    </location>
</feature>
<feature type="transmembrane region" description="Helical" evidence="6">
    <location>
        <begin position="23"/>
        <end position="42"/>
    </location>
</feature>
<keyword evidence="4 6" id="KW-1133">Transmembrane helix</keyword>
<proteinExistence type="inferred from homology"/>
<evidence type="ECO:0000256" key="4">
    <source>
        <dbReference type="ARBA" id="ARBA00022989"/>
    </source>
</evidence>
<evidence type="ECO:0000256" key="2">
    <source>
        <dbReference type="ARBA" id="ARBA00010350"/>
    </source>
</evidence>